<dbReference type="Proteomes" id="UP001159363">
    <property type="component" value="Chromosome 8"/>
</dbReference>
<name>A0ABQ9GTJ4_9NEOP</name>
<evidence type="ECO:0000313" key="2">
    <source>
        <dbReference type="EMBL" id="KAJ8875337.1"/>
    </source>
</evidence>
<organism evidence="2 3">
    <name type="scientific">Dryococelus australis</name>
    <dbReference type="NCBI Taxonomy" id="614101"/>
    <lineage>
        <taxon>Eukaryota</taxon>
        <taxon>Metazoa</taxon>
        <taxon>Ecdysozoa</taxon>
        <taxon>Arthropoda</taxon>
        <taxon>Hexapoda</taxon>
        <taxon>Insecta</taxon>
        <taxon>Pterygota</taxon>
        <taxon>Neoptera</taxon>
        <taxon>Polyneoptera</taxon>
        <taxon>Phasmatodea</taxon>
        <taxon>Verophasmatodea</taxon>
        <taxon>Anareolatae</taxon>
        <taxon>Phasmatidae</taxon>
        <taxon>Eurycanthinae</taxon>
        <taxon>Dryococelus</taxon>
    </lineage>
</organism>
<feature type="region of interest" description="Disordered" evidence="1">
    <location>
        <begin position="535"/>
        <end position="558"/>
    </location>
</feature>
<reference evidence="2 3" key="1">
    <citation type="submission" date="2023-02" db="EMBL/GenBank/DDBJ databases">
        <title>LHISI_Scaffold_Assembly.</title>
        <authorList>
            <person name="Stuart O.P."/>
            <person name="Cleave R."/>
            <person name="Magrath M.J.L."/>
            <person name="Mikheyev A.S."/>
        </authorList>
    </citation>
    <scope>NUCLEOTIDE SEQUENCE [LARGE SCALE GENOMIC DNA]</scope>
    <source>
        <strain evidence="2">Daus_M_001</strain>
        <tissue evidence="2">Leg muscle</tissue>
    </source>
</reference>
<dbReference type="EMBL" id="JARBHB010000009">
    <property type="protein sequence ID" value="KAJ8875337.1"/>
    <property type="molecule type" value="Genomic_DNA"/>
</dbReference>
<gene>
    <name evidence="2" type="ORF">PR048_023232</name>
</gene>
<protein>
    <submittedName>
        <fullName evidence="2">Uncharacterized protein</fullName>
    </submittedName>
</protein>
<accession>A0ABQ9GTJ4</accession>
<evidence type="ECO:0000256" key="1">
    <source>
        <dbReference type="SAM" id="MobiDB-lite"/>
    </source>
</evidence>
<evidence type="ECO:0000313" key="3">
    <source>
        <dbReference type="Proteomes" id="UP001159363"/>
    </source>
</evidence>
<comment type="caution">
    <text evidence="2">The sequence shown here is derived from an EMBL/GenBank/DDBJ whole genome shotgun (WGS) entry which is preliminary data.</text>
</comment>
<sequence>MEQRRNVWRGNWEIPEKTCRPAASFGTIPACGSPGATPSGIEPDSPKEVFLRRRLVGGSSVTGYSELILGYSDPDLQFFDIRGGPLIGAAATTWLARPCRTENGRRIFACVFTDLPVWGAGSAGRRAVVGNIRKDGATVPEILGSPEQSILVVINLVVSWIYNNPTVRQNSSDTDLNFSPANQEHGHPEKIVAPTARQNKLLDIQQFHGNHATLVGWILSGYCKHRTYFGGGNGSTEKSCRTVGTSSSWRHCKSSMRRGTRGRKGTVMSWLACVCVRARRRLKLPHMVVVAGTPTPPPFPPALILKHPCSDLDAFGCQRRAGLGNPPFDLPRRAGESRRVHPSTAERFVCCRGESSTLHAVENPVGGHCFSAYDVANTWNTSEAHAPSRIISIVYCRFLHTFDRNFNCRVVAAVFVASCWVCRSYVIRGVLSWRRRRGRVPQARACVAKKRADPAPGEVSVGLGEEEIWGGGGRFSPEYTPSCLCRAHSGLRGLATRMCTDAKPLSLSLSLFVSFVRLLDQLTQVPGVYTNRVGESLGSPEGHLRRPRKDTFRKDLPTGSCGPGCPGKACPVPARSQTREVIIEQRRNARAGETGDVRENPPTSGIVRYGSRVPKSGIHPAGNRTPRFALSDVTRRVEHQPIRALTLASSVEDVARAMNLGFGARRQRRGIRRIAFLYFIINNLRQPEIKKGGNIHNKRFAEILIGHFIASFPQDSRWQHGLCRRRPASEHRSIVKTRISGERRTRRAESRSSIVNTALPPPPLKGADATLRARAARGISTPPGSPGPTRLEFQPTFPDPWETFIKSPCGPLFSGFYHRATFDLDVRLQPYDIIDILTRAKSKKFDSKSVNKPRIDYAHERFRPGTRDGLGVVSRRLDLSRGRSPNPAGAFQSRRYSGEECFKPFLESLLAGRFTPGKYPTVFRAMPFYSAHPAAAGSCCVTQPPARAYGATVSLRGLGRGGLLVRLPASHLGGPPVSLHYIYQLLSRRCSFFLKVNR</sequence>
<keyword evidence="3" id="KW-1185">Reference proteome</keyword>
<proteinExistence type="predicted"/>
<feature type="region of interest" description="Disordered" evidence="1">
    <location>
        <begin position="739"/>
        <end position="759"/>
    </location>
</feature>
<feature type="compositionally biased region" description="Basic and acidic residues" evidence="1">
    <location>
        <begin position="739"/>
        <end position="750"/>
    </location>
</feature>